<proteinExistence type="predicted"/>
<name>X1V0J0_9ZZZZ</name>
<gene>
    <name evidence="1" type="ORF">S12H4_60538</name>
</gene>
<organism evidence="1">
    <name type="scientific">marine sediment metagenome</name>
    <dbReference type="NCBI Taxonomy" id="412755"/>
    <lineage>
        <taxon>unclassified sequences</taxon>
        <taxon>metagenomes</taxon>
        <taxon>ecological metagenomes</taxon>
    </lineage>
</organism>
<reference evidence="1" key="1">
    <citation type="journal article" date="2014" name="Front. Microbiol.">
        <title>High frequency of phylogenetically diverse reductive dehalogenase-homologous genes in deep subseafloor sedimentary metagenomes.</title>
        <authorList>
            <person name="Kawai M."/>
            <person name="Futagami T."/>
            <person name="Toyoda A."/>
            <person name="Takaki Y."/>
            <person name="Nishi S."/>
            <person name="Hori S."/>
            <person name="Arai W."/>
            <person name="Tsubouchi T."/>
            <person name="Morono Y."/>
            <person name="Uchiyama I."/>
            <person name="Ito T."/>
            <person name="Fujiyama A."/>
            <person name="Inagaki F."/>
            <person name="Takami H."/>
        </authorList>
    </citation>
    <scope>NUCLEOTIDE SEQUENCE</scope>
    <source>
        <strain evidence="1">Expedition CK06-06</strain>
    </source>
</reference>
<evidence type="ECO:0000313" key="1">
    <source>
        <dbReference type="EMBL" id="GAJ23263.1"/>
    </source>
</evidence>
<comment type="caution">
    <text evidence="1">The sequence shown here is derived from an EMBL/GenBank/DDBJ whole genome shotgun (WGS) entry which is preliminary data.</text>
</comment>
<dbReference type="EMBL" id="BARW01039871">
    <property type="protein sequence ID" value="GAJ23263.1"/>
    <property type="molecule type" value="Genomic_DNA"/>
</dbReference>
<accession>X1V0J0</accession>
<dbReference type="AlphaFoldDB" id="X1V0J0"/>
<feature type="non-terminal residue" evidence="1">
    <location>
        <position position="1"/>
    </location>
</feature>
<feature type="non-terminal residue" evidence="1">
    <location>
        <position position="134"/>
    </location>
</feature>
<sequence>LLWYGNGSGWTSTVMSLVAGNETNATYRGDIPPTGSETTMFYYIEVFDKASNSNASITENYSTNYPPMITNVTYIPQYPNGTTMATIYANVTDAEGISAVTLYYSTDGTIYTSTPMGNISGDMYNSTIPPIGFT</sequence>
<protein>
    <submittedName>
        <fullName evidence="1">Uncharacterized protein</fullName>
    </submittedName>
</protein>